<dbReference type="SUPFAM" id="SSF46785">
    <property type="entry name" value="Winged helix' DNA-binding domain"/>
    <property type="match status" value="1"/>
</dbReference>
<evidence type="ECO:0000313" key="3">
    <source>
        <dbReference type="Proteomes" id="UP000266677"/>
    </source>
</evidence>
<dbReference type="PANTHER" id="PTHR39515:SF2">
    <property type="entry name" value="HTH-TYPE TRANSCRIPTIONAL REGULATOR RV0880"/>
    <property type="match status" value="1"/>
</dbReference>
<reference evidence="2 3" key="1">
    <citation type="submission" date="2018-09" db="EMBL/GenBank/DDBJ databases">
        <title>YIM PH21274 draft genome.</title>
        <authorList>
            <person name="Miao C."/>
        </authorList>
    </citation>
    <scope>NUCLEOTIDE SEQUENCE [LARGE SCALE GENOMIC DNA]</scope>
    <source>
        <strain evidence="2 3">YIM PH 21724</strain>
    </source>
</reference>
<dbReference type="Proteomes" id="UP000266677">
    <property type="component" value="Unassembled WGS sequence"/>
</dbReference>
<dbReference type="AlphaFoldDB" id="A0A3A4KB68"/>
<proteinExistence type="predicted"/>
<evidence type="ECO:0000313" key="2">
    <source>
        <dbReference type="EMBL" id="RJO69858.1"/>
    </source>
</evidence>
<dbReference type="RefSeq" id="WP_120044227.1">
    <property type="nucleotide sequence ID" value="NZ_QZFU01000041.1"/>
</dbReference>
<dbReference type="PANTHER" id="PTHR39515">
    <property type="entry name" value="CONSERVED PROTEIN"/>
    <property type="match status" value="1"/>
</dbReference>
<dbReference type="OrthoDB" id="3215377at2"/>
<keyword evidence="3" id="KW-1185">Reference proteome</keyword>
<comment type="caution">
    <text evidence="2">The sequence shown here is derived from an EMBL/GenBank/DDBJ whole genome shotgun (WGS) entry which is preliminary data.</text>
</comment>
<dbReference type="Pfam" id="PF01047">
    <property type="entry name" value="MarR"/>
    <property type="match status" value="1"/>
</dbReference>
<dbReference type="PROSITE" id="PS50995">
    <property type="entry name" value="HTH_MARR_2"/>
    <property type="match status" value="1"/>
</dbReference>
<dbReference type="InterPro" id="IPR052526">
    <property type="entry name" value="HTH-type_Bedaq_tolerance"/>
</dbReference>
<dbReference type="InterPro" id="IPR036390">
    <property type="entry name" value="WH_DNA-bd_sf"/>
</dbReference>
<dbReference type="SMART" id="SM00347">
    <property type="entry name" value="HTH_MARR"/>
    <property type="match status" value="1"/>
</dbReference>
<gene>
    <name evidence="2" type="ORF">D5S18_28605</name>
</gene>
<dbReference type="Gene3D" id="1.10.287.100">
    <property type="match status" value="1"/>
</dbReference>
<dbReference type="GO" id="GO:0003700">
    <property type="term" value="F:DNA-binding transcription factor activity"/>
    <property type="evidence" value="ECO:0007669"/>
    <property type="project" value="InterPro"/>
</dbReference>
<evidence type="ECO:0000259" key="1">
    <source>
        <dbReference type="PROSITE" id="PS50995"/>
    </source>
</evidence>
<sequence>MDETISESAVRAANDVRVVFNRLRRRMLELATDGDLTPSQASVLNRLEKEGPASASELAAAERVRPQSMAATVAALDREGLLTRSPDPEDGRRQVLSLTDSGRVMALGDRAARIEWLARALHDRFSETQRRTIVEAMALLDEVSRS</sequence>
<organism evidence="2 3">
    <name type="scientific">Nocardia panacis</name>
    <dbReference type="NCBI Taxonomy" id="2340916"/>
    <lineage>
        <taxon>Bacteria</taxon>
        <taxon>Bacillati</taxon>
        <taxon>Actinomycetota</taxon>
        <taxon>Actinomycetes</taxon>
        <taxon>Mycobacteriales</taxon>
        <taxon>Nocardiaceae</taxon>
        <taxon>Nocardia</taxon>
    </lineage>
</organism>
<name>A0A3A4KB68_9NOCA</name>
<dbReference type="InterPro" id="IPR036388">
    <property type="entry name" value="WH-like_DNA-bd_sf"/>
</dbReference>
<feature type="domain" description="HTH marR-type" evidence="1">
    <location>
        <begin position="2"/>
        <end position="145"/>
    </location>
</feature>
<accession>A0A3A4KB68</accession>
<dbReference type="Gene3D" id="1.10.10.10">
    <property type="entry name" value="Winged helix-like DNA-binding domain superfamily/Winged helix DNA-binding domain"/>
    <property type="match status" value="1"/>
</dbReference>
<dbReference type="EMBL" id="QZFU01000041">
    <property type="protein sequence ID" value="RJO69858.1"/>
    <property type="molecule type" value="Genomic_DNA"/>
</dbReference>
<dbReference type="InterPro" id="IPR000835">
    <property type="entry name" value="HTH_MarR-typ"/>
</dbReference>
<protein>
    <submittedName>
        <fullName evidence="2">MarR family transcriptional regulator</fullName>
    </submittedName>
</protein>